<dbReference type="Gene3D" id="3.30.70.2970">
    <property type="entry name" value="Protein of unknown function (DUF541), domain 2"/>
    <property type="match status" value="1"/>
</dbReference>
<dbReference type="STRING" id="1121301.SAMN02745912_01191"/>
<reference evidence="1 2" key="1">
    <citation type="submission" date="2016-11" db="EMBL/GenBank/DDBJ databases">
        <authorList>
            <person name="Jaros S."/>
            <person name="Januszkiewicz K."/>
            <person name="Wedrychowicz H."/>
        </authorList>
    </citation>
    <scope>NUCLEOTIDE SEQUENCE [LARGE SCALE GENOMIC DNA]</scope>
    <source>
        <strain evidence="1 2">DSM 15212</strain>
    </source>
</reference>
<dbReference type="Gene3D" id="3.30.110.170">
    <property type="entry name" value="Protein of unknown function (DUF541), domain 1"/>
    <property type="match status" value="1"/>
</dbReference>
<evidence type="ECO:0000313" key="1">
    <source>
        <dbReference type="EMBL" id="SHJ81697.1"/>
    </source>
</evidence>
<dbReference type="PANTHER" id="PTHR34387:SF1">
    <property type="entry name" value="PERIPLASMIC IMMUNOGENIC PROTEIN"/>
    <property type="match status" value="1"/>
</dbReference>
<evidence type="ECO:0000313" key="2">
    <source>
        <dbReference type="Proteomes" id="UP000184465"/>
    </source>
</evidence>
<dbReference type="GO" id="GO:0006974">
    <property type="term" value="P:DNA damage response"/>
    <property type="evidence" value="ECO:0007669"/>
    <property type="project" value="TreeGrafter"/>
</dbReference>
<dbReference type="Proteomes" id="UP000184465">
    <property type="component" value="Unassembled WGS sequence"/>
</dbReference>
<keyword evidence="2" id="KW-1185">Reference proteome</keyword>
<dbReference type="AlphaFoldDB" id="A0A1M6ME27"/>
<proteinExistence type="predicted"/>
<dbReference type="RefSeq" id="WP_073147922.1">
    <property type="nucleotide sequence ID" value="NZ_FRAG01000010.1"/>
</dbReference>
<dbReference type="InterPro" id="IPR052022">
    <property type="entry name" value="26kDa_periplasmic_antigen"/>
</dbReference>
<evidence type="ECO:0008006" key="3">
    <source>
        <dbReference type="Google" id="ProtNLM"/>
    </source>
</evidence>
<dbReference type="Pfam" id="PF04402">
    <property type="entry name" value="SIMPL"/>
    <property type="match status" value="1"/>
</dbReference>
<gene>
    <name evidence="1" type="ORF">SAMN02745912_01191</name>
</gene>
<accession>A0A1M6ME27</accession>
<dbReference type="EMBL" id="FRAG01000010">
    <property type="protein sequence ID" value="SHJ81697.1"/>
    <property type="molecule type" value="Genomic_DNA"/>
</dbReference>
<dbReference type="PANTHER" id="PTHR34387">
    <property type="entry name" value="SLR1258 PROTEIN"/>
    <property type="match status" value="1"/>
</dbReference>
<dbReference type="InterPro" id="IPR007497">
    <property type="entry name" value="SIMPL/DUF541"/>
</dbReference>
<name>A0A1M6ME27_PARC5</name>
<dbReference type="OrthoDB" id="9785192at2"/>
<organism evidence="1 2">
    <name type="scientific">Paramaledivibacter caminithermalis (strain DSM 15212 / CIP 107654 / DViRD3)</name>
    <name type="common">Clostridium caminithermale</name>
    <dbReference type="NCBI Taxonomy" id="1121301"/>
    <lineage>
        <taxon>Bacteria</taxon>
        <taxon>Bacillati</taxon>
        <taxon>Bacillota</taxon>
        <taxon>Clostridia</taxon>
        <taxon>Peptostreptococcales</taxon>
        <taxon>Caminicellaceae</taxon>
        <taxon>Paramaledivibacter</taxon>
    </lineage>
</organism>
<sequence length="251" mass="27870">MKKIFYILMIPMLIASLFVFDSLDVFSSKAAANELSKFEGNIVTVNGMGAVKVKPDIAYISLGVETFNVDAKKAQEDIAKQMDKIVDTLKKNGIEDEDIKTTGYNIYKTSKYEPANLGEKKNRIEGYIARNIAEVTIRDIDKVGNVIDLAGKAGANIINNIRFGITNEEEYYNKALKLAMKNASGKAEAVLSTFGVKPEKPYRIIENSYGAPIVYRDNAMMKASMVAENYETPVEAGELEVTARVTVEYKY</sequence>
<protein>
    <recommendedName>
        <fullName evidence="3">SIMPL domain-containing protein</fullName>
    </recommendedName>
</protein>